<proteinExistence type="predicted"/>
<dbReference type="AlphaFoldDB" id="A0AAJ0GJ99"/>
<comment type="caution">
    <text evidence="1">The sequence shown here is derived from an EMBL/GenBank/DDBJ whole genome shotgun (WGS) entry which is preliminary data.</text>
</comment>
<keyword evidence="2" id="KW-1185">Reference proteome</keyword>
<organism evidence="1 2">
    <name type="scientific">Extremus antarcticus</name>
    <dbReference type="NCBI Taxonomy" id="702011"/>
    <lineage>
        <taxon>Eukaryota</taxon>
        <taxon>Fungi</taxon>
        <taxon>Dikarya</taxon>
        <taxon>Ascomycota</taxon>
        <taxon>Pezizomycotina</taxon>
        <taxon>Dothideomycetes</taxon>
        <taxon>Dothideomycetidae</taxon>
        <taxon>Mycosphaerellales</taxon>
        <taxon>Extremaceae</taxon>
        <taxon>Extremus</taxon>
    </lineage>
</organism>
<reference evidence="1" key="1">
    <citation type="submission" date="2023-04" db="EMBL/GenBank/DDBJ databases">
        <title>Black Yeasts Isolated from many extreme environments.</title>
        <authorList>
            <person name="Coleine C."/>
            <person name="Stajich J.E."/>
            <person name="Selbmann L."/>
        </authorList>
    </citation>
    <scope>NUCLEOTIDE SEQUENCE</scope>
    <source>
        <strain evidence="1">CCFEE 5312</strain>
    </source>
</reference>
<dbReference type="EMBL" id="JAWDJX010000001">
    <property type="protein sequence ID" value="KAK3058690.1"/>
    <property type="molecule type" value="Genomic_DNA"/>
</dbReference>
<evidence type="ECO:0000313" key="1">
    <source>
        <dbReference type="EMBL" id="KAK3058690.1"/>
    </source>
</evidence>
<sequence length="202" mass="22800">MFLEQMVKREMQDMKKDEDLWERATDLKKIIVVQQAEAVVEGFDGSPGKRKQSTRTIRKLAITINRPQFTRPDPSQHNGQRVLPAGEHIILSTEIMRKDLDEPKYRCLRPTLPASPKYEQKIAATSKYLGLRSCLGERGTSLNSMRSHAGEDASGKNHILHELEGFSTTTLSEARAESYRDQSVCQPAIVFRRASASGDPYP</sequence>
<evidence type="ECO:0000313" key="2">
    <source>
        <dbReference type="Proteomes" id="UP001271007"/>
    </source>
</evidence>
<dbReference type="Proteomes" id="UP001271007">
    <property type="component" value="Unassembled WGS sequence"/>
</dbReference>
<name>A0AAJ0GJ99_9PEZI</name>
<gene>
    <name evidence="1" type="ORF">LTR09_000255</name>
</gene>
<accession>A0AAJ0GJ99</accession>
<protein>
    <submittedName>
        <fullName evidence="1">Uncharacterized protein</fullName>
    </submittedName>
</protein>